<dbReference type="AlphaFoldDB" id="A0A9P6ZKW8"/>
<organism evidence="1 2">
    <name type="scientific">Suillus placidus</name>
    <dbReference type="NCBI Taxonomy" id="48579"/>
    <lineage>
        <taxon>Eukaryota</taxon>
        <taxon>Fungi</taxon>
        <taxon>Dikarya</taxon>
        <taxon>Basidiomycota</taxon>
        <taxon>Agaricomycotina</taxon>
        <taxon>Agaricomycetes</taxon>
        <taxon>Agaricomycetidae</taxon>
        <taxon>Boletales</taxon>
        <taxon>Suillineae</taxon>
        <taxon>Suillaceae</taxon>
        <taxon>Suillus</taxon>
    </lineage>
</organism>
<dbReference type="EMBL" id="JABBWD010000071">
    <property type="protein sequence ID" value="KAG1769560.1"/>
    <property type="molecule type" value="Genomic_DNA"/>
</dbReference>
<reference evidence="1" key="1">
    <citation type="journal article" date="2020" name="New Phytol.">
        <title>Comparative genomics reveals dynamic genome evolution in host specialist ectomycorrhizal fungi.</title>
        <authorList>
            <person name="Lofgren L.A."/>
            <person name="Nguyen N.H."/>
            <person name="Vilgalys R."/>
            <person name="Ruytinx J."/>
            <person name="Liao H.L."/>
            <person name="Branco S."/>
            <person name="Kuo A."/>
            <person name="LaButti K."/>
            <person name="Lipzen A."/>
            <person name="Andreopoulos W."/>
            <person name="Pangilinan J."/>
            <person name="Riley R."/>
            <person name="Hundley H."/>
            <person name="Na H."/>
            <person name="Barry K."/>
            <person name="Grigoriev I.V."/>
            <person name="Stajich J.E."/>
            <person name="Kennedy P.G."/>
        </authorList>
    </citation>
    <scope>NUCLEOTIDE SEQUENCE</scope>
    <source>
        <strain evidence="1">DOB743</strain>
    </source>
</reference>
<gene>
    <name evidence="1" type="ORF">EV702DRAFT_1202841</name>
</gene>
<keyword evidence="2" id="KW-1185">Reference proteome</keyword>
<dbReference type="OrthoDB" id="10590851at2759"/>
<protein>
    <submittedName>
        <fullName evidence="1">Uncharacterized protein</fullName>
    </submittedName>
</protein>
<proteinExistence type="predicted"/>
<name>A0A9P6ZKW8_9AGAM</name>
<evidence type="ECO:0000313" key="1">
    <source>
        <dbReference type="EMBL" id="KAG1769560.1"/>
    </source>
</evidence>
<dbReference type="Proteomes" id="UP000714275">
    <property type="component" value="Unassembled WGS sequence"/>
</dbReference>
<evidence type="ECO:0000313" key="2">
    <source>
        <dbReference type="Proteomes" id="UP000714275"/>
    </source>
</evidence>
<comment type="caution">
    <text evidence="1">The sequence shown here is derived from an EMBL/GenBank/DDBJ whole genome shotgun (WGS) entry which is preliminary data.</text>
</comment>
<accession>A0A9P6ZKW8</accession>
<sequence length="129" mass="14560">MSDSSGSPHLPVAPLSLTSEQRDELEQAILERVGGLLDYVPSDVLYDSIVTHIVRESSRFLQRENLKDVLRDIDMMGEQTLQQHPQLRDIIREACKTRSNFTRIVDLKIFQIVPESGNTSTSPAQGQRV</sequence>